<protein>
    <submittedName>
        <fullName evidence="2">Toll/interleukin-1 receptor domain-containing protein</fullName>
    </submittedName>
</protein>
<dbReference type="Proteomes" id="UP000602124">
    <property type="component" value="Unassembled WGS sequence"/>
</dbReference>
<dbReference type="InterPro" id="IPR000157">
    <property type="entry name" value="TIR_dom"/>
</dbReference>
<dbReference type="InterPro" id="IPR035897">
    <property type="entry name" value="Toll_tir_struct_dom_sf"/>
</dbReference>
<gene>
    <name evidence="2" type="ORF">JEQ47_20120</name>
</gene>
<dbReference type="EMBL" id="JAEKMH010000008">
    <property type="protein sequence ID" value="MBJ3787035.1"/>
    <property type="molecule type" value="Genomic_DNA"/>
</dbReference>
<sequence>MLGGGAARRRQKRRSCLRPCRLGTRGADRLGHSLRCRIGSEAVRRRNDPAARTRWAVVLKRRCGQACSRAGEELDGSISTELESAEIVLLLVSPDFLASDYCYDKEMTVALDRQARGEAVVIPVILRPCEWHHAPFGKLRATPSDGKPVTQWPDRDVAMLDVVKDIRKAAERFADPVRSRSEPTRLVSSTTAVAAGPRSSNLRLAKSFTDQDKDRFRVEAFEFLAKYFENSLAELGERNDGIDGDFRRIDSNRFTAAVYRGGKAITRCTIFMGGGFSTNGISYVDGETMESNGYNENLRVDADEQSMFLRSMGMRSFGGQREEHLTLEGAAEIYWSMFIGRLQGDM</sequence>
<keyword evidence="3" id="KW-1185">Reference proteome</keyword>
<proteinExistence type="predicted"/>
<evidence type="ECO:0000259" key="1">
    <source>
        <dbReference type="Pfam" id="PF13676"/>
    </source>
</evidence>
<accession>A0A934MNA6</accession>
<name>A0A934MNA6_9HYPH</name>
<evidence type="ECO:0000313" key="3">
    <source>
        <dbReference type="Proteomes" id="UP000602124"/>
    </source>
</evidence>
<dbReference type="SUPFAM" id="SSF52200">
    <property type="entry name" value="Toll/Interleukin receptor TIR domain"/>
    <property type="match status" value="1"/>
</dbReference>
<comment type="caution">
    <text evidence="2">The sequence shown here is derived from an EMBL/GenBank/DDBJ whole genome shotgun (WGS) entry which is preliminary data.</text>
</comment>
<organism evidence="2 3">
    <name type="scientific">Devosia sediminis</name>
    <dbReference type="NCBI Taxonomy" id="2798801"/>
    <lineage>
        <taxon>Bacteria</taxon>
        <taxon>Pseudomonadati</taxon>
        <taxon>Pseudomonadota</taxon>
        <taxon>Alphaproteobacteria</taxon>
        <taxon>Hyphomicrobiales</taxon>
        <taxon>Devosiaceae</taxon>
        <taxon>Devosia</taxon>
    </lineage>
</organism>
<dbReference type="Pfam" id="PF13676">
    <property type="entry name" value="TIR_2"/>
    <property type="match status" value="1"/>
</dbReference>
<dbReference type="AlphaFoldDB" id="A0A934MNA6"/>
<reference evidence="2" key="1">
    <citation type="submission" date="2020-12" db="EMBL/GenBank/DDBJ databases">
        <title>Devosia sp. MSA67 isolated from Mo River.</title>
        <authorList>
            <person name="Ma F."/>
            <person name="Zi Z."/>
        </authorList>
    </citation>
    <scope>NUCLEOTIDE SEQUENCE</scope>
    <source>
        <strain evidence="2">MSA67</strain>
    </source>
</reference>
<dbReference type="GO" id="GO:0007165">
    <property type="term" value="P:signal transduction"/>
    <property type="evidence" value="ECO:0007669"/>
    <property type="project" value="InterPro"/>
</dbReference>
<feature type="domain" description="TIR" evidence="1">
    <location>
        <begin position="69"/>
        <end position="138"/>
    </location>
</feature>
<dbReference type="Gene3D" id="3.40.50.10140">
    <property type="entry name" value="Toll/interleukin-1 receptor homology (TIR) domain"/>
    <property type="match status" value="1"/>
</dbReference>
<evidence type="ECO:0000313" key="2">
    <source>
        <dbReference type="EMBL" id="MBJ3787035.1"/>
    </source>
</evidence>
<keyword evidence="2" id="KW-0675">Receptor</keyword>